<keyword evidence="1 2" id="KW-0129">CBS domain</keyword>
<sequence>MNRPNTAPAADWAHNAPEAVQPNTTPSGQMLDYIKQRLVKHAPFSEIPLKDLDCLLDGCAETYFAPNEVIVRPDDGPLEFLYYVEKGSAVGRKGLADLSSTGFQYEAGEMFPVNAFLAKRAVTATYSAREDTFCLMFTFDSVQALARKSPVFSDYLTRRTMQFLDLSRKAIQVAYSSQTLAEQTLEKPLREVCRHEPFSCSPSTPLKHVLEVMHEHRIGSMIVVNEGMKVAGILTRQDVLSRVAMAEKPLSSLISEVMNTPVHTLDESCSAQDAALLMSRFGIRHVPVTRDGKLSGIVSERDIFAMQRLSLKQISSNIHSAQDADMLRACANDIRTFAKNLLGQGIAAKQLTELISHLNDVLTERILEVVGNRMGIDPSSYCWLSFGSEGRSEQTIATDQDNGLLFVSEQPDVDRPHWLAFGKEVNQTLDQCGYPLCKGNIMASNPECCMTPAEWLKKFGKWIDVATPENLLRVNIFFDLRPLAGNKELAQPLRNYIVTRAKESTIFLRLLAENIMRFRPPLNWHGSIDTTEIEDVRTLDLKRQGTAVFVDAARFFSLVFGIDEVNTRRRFEAVAKRLSVEEQRRDAWVSAFEFLQMMRLRIQLDEGVSVPNLPDQPNVVNYDVLDNIDRRILKECFRVGRRLQQRIETEHMR</sequence>
<keyword evidence="6" id="KW-1185">Reference proteome</keyword>
<dbReference type="SUPFAM" id="SSF54631">
    <property type="entry name" value="CBS-domain pair"/>
    <property type="match status" value="1"/>
</dbReference>
<dbReference type="Pfam" id="PF00571">
    <property type="entry name" value="CBS"/>
    <property type="match status" value="2"/>
</dbReference>
<dbReference type="AlphaFoldDB" id="A0AA86JFF8"/>
<feature type="region of interest" description="Disordered" evidence="3">
    <location>
        <begin position="1"/>
        <end position="26"/>
    </location>
</feature>
<evidence type="ECO:0000313" key="6">
    <source>
        <dbReference type="Proteomes" id="UP001329151"/>
    </source>
</evidence>
<dbReference type="RefSeq" id="WP_130556506.1">
    <property type="nucleotide sequence ID" value="NZ_AP028947.1"/>
</dbReference>
<accession>A0AA86JFF8</accession>
<evidence type="ECO:0000256" key="2">
    <source>
        <dbReference type="PROSITE-ProRule" id="PRU00703"/>
    </source>
</evidence>
<dbReference type="InterPro" id="IPR000644">
    <property type="entry name" value="CBS_dom"/>
</dbReference>
<dbReference type="Proteomes" id="UP001329151">
    <property type="component" value="Chromosome"/>
</dbReference>
<dbReference type="Gene3D" id="2.60.120.10">
    <property type="entry name" value="Jelly Rolls"/>
    <property type="match status" value="1"/>
</dbReference>
<name>A0AA86JFF8_9BURK</name>
<feature type="domain" description="CBS" evidence="4">
    <location>
        <begin position="258"/>
        <end position="316"/>
    </location>
</feature>
<dbReference type="InterPro" id="IPR018490">
    <property type="entry name" value="cNMP-bd_dom_sf"/>
</dbReference>
<dbReference type="KEGG" id="lto:RGQ30_14870"/>
<proteinExistence type="predicted"/>
<dbReference type="CDD" id="cd00038">
    <property type="entry name" value="CAP_ED"/>
    <property type="match status" value="1"/>
</dbReference>
<dbReference type="PANTHER" id="PTHR43080">
    <property type="entry name" value="CBS DOMAIN-CONTAINING PROTEIN CBSX3, MITOCHONDRIAL"/>
    <property type="match status" value="1"/>
</dbReference>
<evidence type="ECO:0000259" key="4">
    <source>
        <dbReference type="PROSITE" id="PS51371"/>
    </source>
</evidence>
<dbReference type="InterPro" id="IPR005105">
    <property type="entry name" value="GlnD_Uridyltrans_N"/>
</dbReference>
<dbReference type="Gene3D" id="3.10.580.10">
    <property type="entry name" value="CBS-domain"/>
    <property type="match status" value="1"/>
</dbReference>
<dbReference type="EMBL" id="AP028947">
    <property type="protein sequence ID" value="BET25986.1"/>
    <property type="molecule type" value="Genomic_DNA"/>
</dbReference>
<dbReference type="SMART" id="SM00116">
    <property type="entry name" value="CBS"/>
    <property type="match status" value="2"/>
</dbReference>
<dbReference type="InterPro" id="IPR018821">
    <property type="entry name" value="DUF294_put_nucleoTrafse_sb-bd"/>
</dbReference>
<evidence type="ECO:0000256" key="1">
    <source>
        <dbReference type="ARBA" id="ARBA00023122"/>
    </source>
</evidence>
<feature type="domain" description="CBS" evidence="4">
    <location>
        <begin position="193"/>
        <end position="250"/>
    </location>
</feature>
<dbReference type="CDD" id="cd05401">
    <property type="entry name" value="NT_GlnE_GlnD_like"/>
    <property type="match status" value="1"/>
</dbReference>
<dbReference type="SUPFAM" id="SSF51206">
    <property type="entry name" value="cAMP-binding domain-like"/>
    <property type="match status" value="1"/>
</dbReference>
<dbReference type="InterPro" id="IPR014710">
    <property type="entry name" value="RmlC-like_jellyroll"/>
</dbReference>
<dbReference type="InterPro" id="IPR051257">
    <property type="entry name" value="Diverse_CBS-Domain"/>
</dbReference>
<evidence type="ECO:0000256" key="3">
    <source>
        <dbReference type="SAM" id="MobiDB-lite"/>
    </source>
</evidence>
<reference evidence="5 6" key="1">
    <citation type="submission" date="2023-10" db="EMBL/GenBank/DDBJ databases">
        <title>Complete Genome Sequence of Limnobacter thiooxidans CS-K2T, Isolated from freshwater lake sediments in Bavaria, Germany.</title>
        <authorList>
            <person name="Naruki M."/>
            <person name="Watanabe A."/>
            <person name="Warashina T."/>
            <person name="Morita T."/>
            <person name="Arakawa K."/>
        </authorList>
    </citation>
    <scope>NUCLEOTIDE SEQUENCE [LARGE SCALE GENOMIC DNA]</scope>
    <source>
        <strain evidence="5 6">CS-K2</strain>
    </source>
</reference>
<dbReference type="PANTHER" id="PTHR43080:SF2">
    <property type="entry name" value="CBS DOMAIN-CONTAINING PROTEIN"/>
    <property type="match status" value="1"/>
</dbReference>
<dbReference type="GO" id="GO:0008773">
    <property type="term" value="F:[protein-PII] uridylyltransferase activity"/>
    <property type="evidence" value="ECO:0007669"/>
    <property type="project" value="InterPro"/>
</dbReference>
<gene>
    <name evidence="5" type="ORF">RGQ30_14870</name>
</gene>
<dbReference type="PROSITE" id="PS51371">
    <property type="entry name" value="CBS"/>
    <property type="match status" value="2"/>
</dbReference>
<dbReference type="Pfam" id="PF03445">
    <property type="entry name" value="DUF294"/>
    <property type="match status" value="1"/>
</dbReference>
<evidence type="ECO:0000313" key="5">
    <source>
        <dbReference type="EMBL" id="BET25986.1"/>
    </source>
</evidence>
<dbReference type="Pfam" id="PF10335">
    <property type="entry name" value="DUF294_C"/>
    <property type="match status" value="1"/>
</dbReference>
<dbReference type="InterPro" id="IPR046342">
    <property type="entry name" value="CBS_dom_sf"/>
</dbReference>
<protein>
    <submittedName>
        <fullName evidence="5">Nucleotidyltransferase substrate binding domain-containing protein</fullName>
    </submittedName>
</protein>
<dbReference type="InterPro" id="IPR000595">
    <property type="entry name" value="cNMP-bd_dom"/>
</dbReference>
<organism evidence="5 6">
    <name type="scientific">Limnobacter thiooxidans</name>
    <dbReference type="NCBI Taxonomy" id="131080"/>
    <lineage>
        <taxon>Bacteria</taxon>
        <taxon>Pseudomonadati</taxon>
        <taxon>Pseudomonadota</taxon>
        <taxon>Betaproteobacteria</taxon>
        <taxon>Burkholderiales</taxon>
        <taxon>Burkholderiaceae</taxon>
        <taxon>Limnobacter</taxon>
    </lineage>
</organism>